<keyword evidence="1" id="KW-1133">Transmembrane helix</keyword>
<name>A0A5C3KXY9_COPMA</name>
<evidence type="ECO:0008006" key="4">
    <source>
        <dbReference type="Google" id="ProtNLM"/>
    </source>
</evidence>
<accession>A0A5C3KXY9</accession>
<evidence type="ECO:0000256" key="1">
    <source>
        <dbReference type="SAM" id="Phobius"/>
    </source>
</evidence>
<keyword evidence="3" id="KW-1185">Reference proteome</keyword>
<keyword evidence="1" id="KW-0472">Membrane</keyword>
<dbReference type="Proteomes" id="UP000307440">
    <property type="component" value="Unassembled WGS sequence"/>
</dbReference>
<gene>
    <name evidence="2" type="ORF">FA15DRAFT_646506</name>
</gene>
<feature type="transmembrane region" description="Helical" evidence="1">
    <location>
        <begin position="279"/>
        <end position="302"/>
    </location>
</feature>
<dbReference type="AlphaFoldDB" id="A0A5C3KXY9"/>
<keyword evidence="1" id="KW-0812">Transmembrane</keyword>
<dbReference type="EMBL" id="ML210287">
    <property type="protein sequence ID" value="TFK20798.1"/>
    <property type="molecule type" value="Genomic_DNA"/>
</dbReference>
<feature type="transmembrane region" description="Helical" evidence="1">
    <location>
        <begin position="182"/>
        <end position="208"/>
    </location>
</feature>
<evidence type="ECO:0000313" key="3">
    <source>
        <dbReference type="Proteomes" id="UP000307440"/>
    </source>
</evidence>
<proteinExistence type="predicted"/>
<organism evidence="2 3">
    <name type="scientific">Coprinopsis marcescibilis</name>
    <name type="common">Agaric fungus</name>
    <name type="synonym">Psathyrella marcescibilis</name>
    <dbReference type="NCBI Taxonomy" id="230819"/>
    <lineage>
        <taxon>Eukaryota</taxon>
        <taxon>Fungi</taxon>
        <taxon>Dikarya</taxon>
        <taxon>Basidiomycota</taxon>
        <taxon>Agaricomycotina</taxon>
        <taxon>Agaricomycetes</taxon>
        <taxon>Agaricomycetidae</taxon>
        <taxon>Agaricales</taxon>
        <taxon>Agaricineae</taxon>
        <taxon>Psathyrellaceae</taxon>
        <taxon>Coprinopsis</taxon>
    </lineage>
</organism>
<protein>
    <recommendedName>
        <fullName evidence="4">G-protein coupled receptors family 1 profile domain-containing protein</fullName>
    </recommendedName>
</protein>
<feature type="transmembrane region" description="Helical" evidence="1">
    <location>
        <begin position="58"/>
        <end position="82"/>
    </location>
</feature>
<reference evidence="2 3" key="1">
    <citation type="journal article" date="2019" name="Nat. Ecol. Evol.">
        <title>Megaphylogeny resolves global patterns of mushroom evolution.</title>
        <authorList>
            <person name="Varga T."/>
            <person name="Krizsan K."/>
            <person name="Foldi C."/>
            <person name="Dima B."/>
            <person name="Sanchez-Garcia M."/>
            <person name="Sanchez-Ramirez S."/>
            <person name="Szollosi G.J."/>
            <person name="Szarkandi J.G."/>
            <person name="Papp V."/>
            <person name="Albert L."/>
            <person name="Andreopoulos W."/>
            <person name="Angelini C."/>
            <person name="Antonin V."/>
            <person name="Barry K.W."/>
            <person name="Bougher N.L."/>
            <person name="Buchanan P."/>
            <person name="Buyck B."/>
            <person name="Bense V."/>
            <person name="Catcheside P."/>
            <person name="Chovatia M."/>
            <person name="Cooper J."/>
            <person name="Damon W."/>
            <person name="Desjardin D."/>
            <person name="Finy P."/>
            <person name="Geml J."/>
            <person name="Haridas S."/>
            <person name="Hughes K."/>
            <person name="Justo A."/>
            <person name="Karasinski D."/>
            <person name="Kautmanova I."/>
            <person name="Kiss B."/>
            <person name="Kocsube S."/>
            <person name="Kotiranta H."/>
            <person name="LaButti K.M."/>
            <person name="Lechner B.E."/>
            <person name="Liimatainen K."/>
            <person name="Lipzen A."/>
            <person name="Lukacs Z."/>
            <person name="Mihaltcheva S."/>
            <person name="Morgado L.N."/>
            <person name="Niskanen T."/>
            <person name="Noordeloos M.E."/>
            <person name="Ohm R.A."/>
            <person name="Ortiz-Santana B."/>
            <person name="Ovrebo C."/>
            <person name="Racz N."/>
            <person name="Riley R."/>
            <person name="Savchenko A."/>
            <person name="Shiryaev A."/>
            <person name="Soop K."/>
            <person name="Spirin V."/>
            <person name="Szebenyi C."/>
            <person name="Tomsovsky M."/>
            <person name="Tulloss R.E."/>
            <person name="Uehling J."/>
            <person name="Grigoriev I.V."/>
            <person name="Vagvolgyi C."/>
            <person name="Papp T."/>
            <person name="Martin F.M."/>
            <person name="Miettinen O."/>
            <person name="Hibbett D.S."/>
            <person name="Nagy L.G."/>
        </authorList>
    </citation>
    <scope>NUCLEOTIDE SEQUENCE [LARGE SCALE GENOMIC DNA]</scope>
    <source>
        <strain evidence="2 3">CBS 121175</strain>
    </source>
</reference>
<feature type="transmembrane region" description="Helical" evidence="1">
    <location>
        <begin position="235"/>
        <end position="259"/>
    </location>
</feature>
<feature type="transmembrane region" description="Helical" evidence="1">
    <location>
        <begin position="28"/>
        <end position="46"/>
    </location>
</feature>
<feature type="transmembrane region" description="Helical" evidence="1">
    <location>
        <begin position="143"/>
        <end position="162"/>
    </location>
</feature>
<feature type="transmembrane region" description="Helical" evidence="1">
    <location>
        <begin position="115"/>
        <end position="136"/>
    </location>
</feature>
<evidence type="ECO:0000313" key="2">
    <source>
        <dbReference type="EMBL" id="TFK20798.1"/>
    </source>
</evidence>
<dbReference type="OrthoDB" id="2796825at2759"/>
<sequence length="385" mass="41720">MADSLVDDIIALKLASAKWTFASSVLKLVFAGIQIFVVFYGFSVFLETPRHLRKGRVPYIVLSFVILMIFCAAVSLNTYFIFNYLVHGLGDNGSQSLEMAQASLKAQSGFLERVASIYLVNIFIWICDAVLLYRCYVVWKDKWWICIVPLALYVASIGLAINEMVSIPAIVFSGMTHFGFPLLSAGWVLTSVSVNIITTSLIAFRLIVANRRLSTARSSSGPTGKGEAMSAASKVVTLLIESALPASFFGLIYGISLLVPAKLFPPYGNGTLGEVVGHYALVNTSYAFFTASVALAPQLIIFRVTTGRSWASSSGRGSMSPSMALSRPVTFYNGDIESSASHLSVRSSKTLQDSPRVRDRQVSEATLSGSYVKDLHEIPSAAKGV</sequence>